<proteinExistence type="predicted"/>
<accession>A0A2T7PFP6</accession>
<evidence type="ECO:0000313" key="2">
    <source>
        <dbReference type="EMBL" id="PVD32229.1"/>
    </source>
</evidence>
<name>A0A2T7PFP6_POMCA</name>
<keyword evidence="3" id="KW-1185">Reference proteome</keyword>
<gene>
    <name evidence="2" type="ORF">C0Q70_07661</name>
</gene>
<dbReference type="AlphaFoldDB" id="A0A2T7PFP6"/>
<feature type="compositionally biased region" description="Acidic residues" evidence="1">
    <location>
        <begin position="92"/>
        <end position="101"/>
    </location>
</feature>
<feature type="compositionally biased region" description="Basic and acidic residues" evidence="1">
    <location>
        <begin position="1"/>
        <end position="11"/>
    </location>
</feature>
<feature type="compositionally biased region" description="Polar residues" evidence="1">
    <location>
        <begin position="27"/>
        <end position="45"/>
    </location>
</feature>
<protein>
    <submittedName>
        <fullName evidence="2">Uncharacterized protein</fullName>
    </submittedName>
</protein>
<evidence type="ECO:0000256" key="1">
    <source>
        <dbReference type="SAM" id="MobiDB-lite"/>
    </source>
</evidence>
<dbReference type="OrthoDB" id="6154134at2759"/>
<dbReference type="Proteomes" id="UP000245119">
    <property type="component" value="Linkage Group LG4"/>
</dbReference>
<reference evidence="2 3" key="1">
    <citation type="submission" date="2018-04" db="EMBL/GenBank/DDBJ databases">
        <title>The genome of golden apple snail Pomacea canaliculata provides insight into stress tolerance and invasive adaptation.</title>
        <authorList>
            <person name="Liu C."/>
            <person name="Liu B."/>
            <person name="Ren Y."/>
            <person name="Zhang Y."/>
            <person name="Wang H."/>
            <person name="Li S."/>
            <person name="Jiang F."/>
            <person name="Yin L."/>
            <person name="Zhang G."/>
            <person name="Qian W."/>
            <person name="Fan W."/>
        </authorList>
    </citation>
    <scope>NUCLEOTIDE SEQUENCE [LARGE SCALE GENOMIC DNA]</scope>
    <source>
        <strain evidence="2">SZHN2017</strain>
        <tissue evidence="2">Muscle</tissue>
    </source>
</reference>
<comment type="caution">
    <text evidence="2">The sequence shown here is derived from an EMBL/GenBank/DDBJ whole genome shotgun (WGS) entry which is preliminary data.</text>
</comment>
<feature type="compositionally biased region" description="Basic and acidic residues" evidence="1">
    <location>
        <begin position="62"/>
        <end position="91"/>
    </location>
</feature>
<dbReference type="EMBL" id="PZQS01000004">
    <property type="protein sequence ID" value="PVD32229.1"/>
    <property type="molecule type" value="Genomic_DNA"/>
</dbReference>
<sequence>MGSGPSKDKAPASRSPVHGGAKAPVANVSSAPQAAESANRSTGESGQPVDFSQKKVKSRGKSPTERNERGGTSRGDEWFSSERERPSRRSEAEEEVDDVLDEVLRIPVDSSGARKPAATFQLQHDREPEESLPETYAQRRQREQYTLDQQLLLREKTIYRNPLHWRGEKEVEDVHTGGFDASKFRMANQGQSGVQRDTPSSNNDDFLTSHSLETTHTCDDLDVIPKSDNLLSKLPVYDQSEMDILASLEREFL</sequence>
<feature type="region of interest" description="Disordered" evidence="1">
    <location>
        <begin position="1"/>
        <end position="136"/>
    </location>
</feature>
<organism evidence="2 3">
    <name type="scientific">Pomacea canaliculata</name>
    <name type="common">Golden apple snail</name>
    <dbReference type="NCBI Taxonomy" id="400727"/>
    <lineage>
        <taxon>Eukaryota</taxon>
        <taxon>Metazoa</taxon>
        <taxon>Spiralia</taxon>
        <taxon>Lophotrochozoa</taxon>
        <taxon>Mollusca</taxon>
        <taxon>Gastropoda</taxon>
        <taxon>Caenogastropoda</taxon>
        <taxon>Architaenioglossa</taxon>
        <taxon>Ampullarioidea</taxon>
        <taxon>Ampullariidae</taxon>
        <taxon>Pomacea</taxon>
    </lineage>
</organism>
<evidence type="ECO:0000313" key="3">
    <source>
        <dbReference type="Proteomes" id="UP000245119"/>
    </source>
</evidence>